<organism evidence="1">
    <name type="scientific">uncultured Caudovirales phage</name>
    <dbReference type="NCBI Taxonomy" id="2100421"/>
    <lineage>
        <taxon>Viruses</taxon>
        <taxon>Duplodnaviria</taxon>
        <taxon>Heunggongvirae</taxon>
        <taxon>Uroviricota</taxon>
        <taxon>Caudoviricetes</taxon>
        <taxon>Peduoviridae</taxon>
        <taxon>Maltschvirus</taxon>
        <taxon>Maltschvirus maltsch</taxon>
    </lineage>
</organism>
<protein>
    <submittedName>
        <fullName evidence="1">Uncharacterized protein</fullName>
    </submittedName>
</protein>
<evidence type="ECO:0000313" key="1">
    <source>
        <dbReference type="EMBL" id="CAB4142173.1"/>
    </source>
</evidence>
<dbReference type="EMBL" id="LR796407">
    <property type="protein sequence ID" value="CAB4142173.1"/>
    <property type="molecule type" value="Genomic_DNA"/>
</dbReference>
<proteinExistence type="predicted"/>
<reference evidence="1" key="1">
    <citation type="submission" date="2020-04" db="EMBL/GenBank/DDBJ databases">
        <authorList>
            <person name="Chiriac C."/>
            <person name="Salcher M."/>
            <person name="Ghai R."/>
            <person name="Kavagutti S V."/>
        </authorList>
    </citation>
    <scope>NUCLEOTIDE SEQUENCE</scope>
</reference>
<gene>
    <name evidence="1" type="ORF">UFOVP439_4</name>
</gene>
<name>A0A6J5MA38_9CAUD</name>
<sequence length="139" mass="14554">MAVFLNNKVGVKINSVDLSDHVTSITLNRTFDELEVTAMGDTAHKFVKGLEASSVTIDFLNDTASANVLATLQAAWGTTVTCVFLQEKGTAVSATNPLYTVSLLVNNTTDINGAVGDMSTQSITFTANSTVAVATTGTF</sequence>
<accession>A0A6J5MA38</accession>